<name>A0A9P5PKP2_9AGAR</name>
<evidence type="ECO:0000256" key="9">
    <source>
        <dbReference type="PIRSR" id="PIRSR601019-1"/>
    </source>
</evidence>
<dbReference type="GO" id="GO:0003924">
    <property type="term" value="F:GTPase activity"/>
    <property type="evidence" value="ECO:0007669"/>
    <property type="project" value="InterPro"/>
</dbReference>
<dbReference type="GO" id="GO:0005737">
    <property type="term" value="C:cytoplasm"/>
    <property type="evidence" value="ECO:0007669"/>
    <property type="project" value="TreeGrafter"/>
</dbReference>
<dbReference type="Proteomes" id="UP000772434">
    <property type="component" value="Unassembled WGS sequence"/>
</dbReference>
<feature type="binding site" evidence="9">
    <location>
        <begin position="70"/>
        <end position="74"/>
    </location>
    <ligand>
        <name>GTP</name>
        <dbReference type="ChEBI" id="CHEBI:37565"/>
    </ligand>
</feature>
<dbReference type="GO" id="GO:0001664">
    <property type="term" value="F:G protein-coupled receptor binding"/>
    <property type="evidence" value="ECO:0007669"/>
    <property type="project" value="TreeGrafter"/>
</dbReference>
<keyword evidence="5 9" id="KW-0342">GTP-binding</keyword>
<evidence type="ECO:0000256" key="1">
    <source>
        <dbReference type="ARBA" id="ARBA00022707"/>
    </source>
</evidence>
<dbReference type="InterPro" id="IPR027417">
    <property type="entry name" value="P-loop_NTPase"/>
</dbReference>
<evidence type="ECO:0000256" key="2">
    <source>
        <dbReference type="ARBA" id="ARBA00022723"/>
    </source>
</evidence>
<dbReference type="SUPFAM" id="SSF47895">
    <property type="entry name" value="Transducin (alpha subunit), insertion domain"/>
    <property type="match status" value="1"/>
</dbReference>
<dbReference type="OrthoDB" id="3038325at2759"/>
<dbReference type="PRINTS" id="PR00318">
    <property type="entry name" value="GPROTEINA"/>
</dbReference>
<dbReference type="FunFam" id="3.40.50.300:FF:003800">
    <property type="entry name" value="Guanine nucleotide-binding protein G(k) subunit alpha"/>
    <property type="match status" value="1"/>
</dbReference>
<dbReference type="InterPro" id="IPR011025">
    <property type="entry name" value="GproteinA_insert"/>
</dbReference>
<dbReference type="Pfam" id="PF00503">
    <property type="entry name" value="G-alpha"/>
    <property type="match status" value="1"/>
</dbReference>
<sequence>MSIQEECQYLLDNRYQILRKSEYFLDALPRILAENYLPSDADITRCYIRTTGIHATSFSMKGSESFTLLDFGGQRSERKKWINCFKDAGIVIFVASLDEYDEGLFEDPTINRMQEALALFDSIVNSRWFIETPMVLFLNKIDLFSEKISYSPLPREHFPDYRGGNDYDAALDFIINQYLLLNRTGRPIRIFVTSAVDEMQIKSKR</sequence>
<evidence type="ECO:0000256" key="3">
    <source>
        <dbReference type="ARBA" id="ARBA00022741"/>
    </source>
</evidence>
<dbReference type="SUPFAM" id="SSF52540">
    <property type="entry name" value="P-loop containing nucleoside triphosphate hydrolases"/>
    <property type="match status" value="1"/>
</dbReference>
<evidence type="ECO:0000256" key="4">
    <source>
        <dbReference type="ARBA" id="ARBA00022842"/>
    </source>
</evidence>
<evidence type="ECO:0000256" key="8">
    <source>
        <dbReference type="ARBA" id="ARBA00023288"/>
    </source>
</evidence>
<evidence type="ECO:0000256" key="6">
    <source>
        <dbReference type="ARBA" id="ARBA00023139"/>
    </source>
</evidence>
<protein>
    <submittedName>
        <fullName evidence="11">Alpha subunit of G-protein</fullName>
    </submittedName>
</protein>
<keyword evidence="8" id="KW-0449">Lipoprotein</keyword>
<evidence type="ECO:0000256" key="10">
    <source>
        <dbReference type="PIRSR" id="PIRSR601019-2"/>
    </source>
</evidence>
<dbReference type="EMBL" id="JADNRY010000109">
    <property type="protein sequence ID" value="KAF9065081.1"/>
    <property type="molecule type" value="Genomic_DNA"/>
</dbReference>
<keyword evidence="7" id="KW-0807">Transducer</keyword>
<dbReference type="GO" id="GO:0031683">
    <property type="term" value="F:G-protein beta/gamma-subunit complex binding"/>
    <property type="evidence" value="ECO:0007669"/>
    <property type="project" value="InterPro"/>
</dbReference>
<dbReference type="GO" id="GO:0005525">
    <property type="term" value="F:GTP binding"/>
    <property type="evidence" value="ECO:0007669"/>
    <property type="project" value="UniProtKB-KW"/>
</dbReference>
<proteinExistence type="predicted"/>
<evidence type="ECO:0000256" key="7">
    <source>
        <dbReference type="ARBA" id="ARBA00023224"/>
    </source>
</evidence>
<evidence type="ECO:0000313" key="11">
    <source>
        <dbReference type="EMBL" id="KAF9065081.1"/>
    </source>
</evidence>
<evidence type="ECO:0000313" key="12">
    <source>
        <dbReference type="Proteomes" id="UP000772434"/>
    </source>
</evidence>
<dbReference type="GO" id="GO:0007188">
    <property type="term" value="P:adenylate cyclase-modulating G protein-coupled receptor signaling pathway"/>
    <property type="evidence" value="ECO:0007669"/>
    <property type="project" value="TreeGrafter"/>
</dbReference>
<keyword evidence="3 9" id="KW-0547">Nucleotide-binding</keyword>
<organism evidence="11 12">
    <name type="scientific">Rhodocollybia butyracea</name>
    <dbReference type="NCBI Taxonomy" id="206335"/>
    <lineage>
        <taxon>Eukaryota</taxon>
        <taxon>Fungi</taxon>
        <taxon>Dikarya</taxon>
        <taxon>Basidiomycota</taxon>
        <taxon>Agaricomycotina</taxon>
        <taxon>Agaricomycetes</taxon>
        <taxon>Agaricomycetidae</taxon>
        <taxon>Agaricales</taxon>
        <taxon>Marasmiineae</taxon>
        <taxon>Omphalotaceae</taxon>
        <taxon>Rhodocollybia</taxon>
    </lineage>
</organism>
<keyword evidence="6" id="KW-0564">Palmitate</keyword>
<dbReference type="GO" id="GO:0005834">
    <property type="term" value="C:heterotrimeric G-protein complex"/>
    <property type="evidence" value="ECO:0007669"/>
    <property type="project" value="TreeGrafter"/>
</dbReference>
<keyword evidence="12" id="KW-1185">Reference proteome</keyword>
<reference evidence="11" key="1">
    <citation type="submission" date="2020-11" db="EMBL/GenBank/DDBJ databases">
        <authorList>
            <consortium name="DOE Joint Genome Institute"/>
            <person name="Ahrendt S."/>
            <person name="Riley R."/>
            <person name="Andreopoulos W."/>
            <person name="Labutti K."/>
            <person name="Pangilinan J."/>
            <person name="Ruiz-Duenas F.J."/>
            <person name="Barrasa J.M."/>
            <person name="Sanchez-Garcia M."/>
            <person name="Camarero S."/>
            <person name="Miyauchi S."/>
            <person name="Serrano A."/>
            <person name="Linde D."/>
            <person name="Babiker R."/>
            <person name="Drula E."/>
            <person name="Ayuso-Fernandez I."/>
            <person name="Pacheco R."/>
            <person name="Padilla G."/>
            <person name="Ferreira P."/>
            <person name="Barriuso J."/>
            <person name="Kellner H."/>
            <person name="Castanera R."/>
            <person name="Alfaro M."/>
            <person name="Ramirez L."/>
            <person name="Pisabarro A.G."/>
            <person name="Kuo A."/>
            <person name="Tritt A."/>
            <person name="Lipzen A."/>
            <person name="He G."/>
            <person name="Yan M."/>
            <person name="Ng V."/>
            <person name="Cullen D."/>
            <person name="Martin F."/>
            <person name="Rosso M.-N."/>
            <person name="Henrissat B."/>
            <person name="Hibbett D."/>
            <person name="Martinez A.T."/>
            <person name="Grigoriev I.V."/>
        </authorList>
    </citation>
    <scope>NUCLEOTIDE SEQUENCE</scope>
    <source>
        <strain evidence="11">AH 40177</strain>
    </source>
</reference>
<dbReference type="AlphaFoldDB" id="A0A9P5PKP2"/>
<dbReference type="Gene3D" id="3.40.50.300">
    <property type="entry name" value="P-loop containing nucleotide triphosphate hydrolases"/>
    <property type="match status" value="1"/>
</dbReference>
<feature type="binding site" evidence="9">
    <location>
        <position position="195"/>
    </location>
    <ligand>
        <name>GTP</name>
        <dbReference type="ChEBI" id="CHEBI:37565"/>
    </ligand>
</feature>
<comment type="caution">
    <text evidence="11">The sequence shown here is derived from an EMBL/GenBank/DDBJ whole genome shotgun (WGS) entry which is preliminary data.</text>
</comment>
<feature type="binding site" evidence="9">
    <location>
        <begin position="139"/>
        <end position="142"/>
    </location>
    <ligand>
        <name>GTP</name>
        <dbReference type="ChEBI" id="CHEBI:37565"/>
    </ligand>
</feature>
<feature type="binding site" evidence="10">
    <location>
        <position position="50"/>
    </location>
    <ligand>
        <name>Mg(2+)</name>
        <dbReference type="ChEBI" id="CHEBI:18420"/>
    </ligand>
</feature>
<keyword evidence="2 10" id="KW-0479">Metal-binding</keyword>
<dbReference type="CDD" id="cd00066">
    <property type="entry name" value="G-alpha"/>
    <property type="match status" value="1"/>
</dbReference>
<accession>A0A9P5PKP2</accession>
<keyword evidence="4 10" id="KW-0460">Magnesium</keyword>
<dbReference type="InterPro" id="IPR001019">
    <property type="entry name" value="Gprotein_alpha_su"/>
</dbReference>
<dbReference type="PANTHER" id="PTHR10218">
    <property type="entry name" value="GTP-BINDING PROTEIN ALPHA SUBUNIT"/>
    <property type="match status" value="1"/>
</dbReference>
<evidence type="ECO:0000256" key="5">
    <source>
        <dbReference type="ARBA" id="ARBA00023134"/>
    </source>
</evidence>
<dbReference type="PANTHER" id="PTHR10218:SF302">
    <property type="entry name" value="GUANINE NUCLEOTIDE-BINDING PROTEIN ALPHA-5 SUBUNIT"/>
    <property type="match status" value="1"/>
</dbReference>
<dbReference type="GO" id="GO:0046872">
    <property type="term" value="F:metal ion binding"/>
    <property type="evidence" value="ECO:0007669"/>
    <property type="project" value="UniProtKB-KW"/>
</dbReference>
<keyword evidence="1" id="KW-0519">Myristate</keyword>
<dbReference type="PROSITE" id="PS51882">
    <property type="entry name" value="G_ALPHA"/>
    <property type="match status" value="1"/>
</dbReference>
<gene>
    <name evidence="11" type="ORF">BDP27DRAFT_1229410</name>
</gene>
<dbReference type="SMART" id="SM00275">
    <property type="entry name" value="G_alpha"/>
    <property type="match status" value="1"/>
</dbReference>